<evidence type="ECO:0000259" key="1">
    <source>
        <dbReference type="Pfam" id="PF04545"/>
    </source>
</evidence>
<feature type="domain" description="RNA polymerase sigma-70 region 4" evidence="1">
    <location>
        <begin position="72"/>
        <end position="112"/>
    </location>
</feature>
<organism evidence="2 3">
    <name type="scientific">Thermobaculum terrenum (strain ATCC BAA-798 / CCMEE 7001 / YNP1)</name>
    <dbReference type="NCBI Taxonomy" id="525904"/>
    <lineage>
        <taxon>Bacteria</taxon>
        <taxon>Bacillati</taxon>
        <taxon>Chloroflexota</taxon>
        <taxon>Chloroflexia</taxon>
        <taxon>Candidatus Thermobaculales</taxon>
        <taxon>Candidatus Thermobaculaceae</taxon>
        <taxon>Thermobaculum</taxon>
    </lineage>
</organism>
<keyword evidence="3" id="KW-1185">Reference proteome</keyword>
<dbReference type="GO" id="GO:0006352">
    <property type="term" value="P:DNA-templated transcription initiation"/>
    <property type="evidence" value="ECO:0007669"/>
    <property type="project" value="InterPro"/>
</dbReference>
<dbReference type="HOGENOM" id="CLU_1874479_0_0_0"/>
<dbReference type="Proteomes" id="UP000000323">
    <property type="component" value="Chromosome 1"/>
</dbReference>
<dbReference type="InterPro" id="IPR007630">
    <property type="entry name" value="RNA_pol_sigma70_r4"/>
</dbReference>
<gene>
    <name evidence="2" type="ordered locus">Tter_0243</name>
</gene>
<proteinExistence type="predicted"/>
<dbReference type="AlphaFoldDB" id="D1CE09"/>
<reference evidence="3" key="1">
    <citation type="journal article" date="2010" name="Stand. Genomic Sci.">
        <title>Complete genome sequence of 'Thermobaculum terrenum' type strain (YNP1).</title>
        <authorList>
            <person name="Kiss H."/>
            <person name="Cleland D."/>
            <person name="Lapidus A."/>
            <person name="Lucas S."/>
            <person name="Glavina Del Rio T."/>
            <person name="Nolan M."/>
            <person name="Tice H."/>
            <person name="Han C."/>
            <person name="Goodwin L."/>
            <person name="Pitluck S."/>
            <person name="Liolios K."/>
            <person name="Ivanova N."/>
            <person name="Mavromatis K."/>
            <person name="Ovchinnikova G."/>
            <person name="Pati A."/>
            <person name="Chen A."/>
            <person name="Palaniappan K."/>
            <person name="Land M."/>
            <person name="Hauser L."/>
            <person name="Chang Y."/>
            <person name="Jeffries C."/>
            <person name="Lu M."/>
            <person name="Brettin T."/>
            <person name="Detter J."/>
            <person name="Goker M."/>
            <person name="Tindall B."/>
            <person name="Beck B."/>
            <person name="McDermott T."/>
            <person name="Woyke T."/>
            <person name="Bristow J."/>
            <person name="Eisen J."/>
            <person name="Markowitz V."/>
            <person name="Hugenholtz P."/>
            <person name="Kyrpides N."/>
            <person name="Klenk H."/>
            <person name="Cheng J."/>
        </authorList>
    </citation>
    <scope>NUCLEOTIDE SEQUENCE [LARGE SCALE GENOMIC DNA]</scope>
    <source>
        <strain evidence="3">ATCC BAA-798 / YNP1</strain>
    </source>
</reference>
<dbReference type="InterPro" id="IPR036388">
    <property type="entry name" value="WH-like_DNA-bd_sf"/>
</dbReference>
<dbReference type="SUPFAM" id="SSF88659">
    <property type="entry name" value="Sigma3 and sigma4 domains of RNA polymerase sigma factors"/>
    <property type="match status" value="1"/>
</dbReference>
<dbReference type="KEGG" id="ttr:Tter_0243"/>
<sequence length="136" mass="15930">MGCRSAKGHVWQRINVRGSVWRCLRCGATQISSQMPRLETNPKQISEENKQKVSRLLPIYKDKLKDTWVFALEMRYGLNEESREYSYEEIAQVLGLSKLTVQKIIRGAIHSLEGLERKDRWRSSIKEDKYKNIMDA</sequence>
<evidence type="ECO:0000313" key="3">
    <source>
        <dbReference type="Proteomes" id="UP000000323"/>
    </source>
</evidence>
<dbReference type="GO" id="GO:0003700">
    <property type="term" value="F:DNA-binding transcription factor activity"/>
    <property type="evidence" value="ECO:0007669"/>
    <property type="project" value="InterPro"/>
</dbReference>
<dbReference type="Gene3D" id="1.10.10.10">
    <property type="entry name" value="Winged helix-like DNA-binding domain superfamily/Winged helix DNA-binding domain"/>
    <property type="match status" value="1"/>
</dbReference>
<evidence type="ECO:0000313" key="2">
    <source>
        <dbReference type="EMBL" id="ACZ41165.1"/>
    </source>
</evidence>
<protein>
    <recommendedName>
        <fullName evidence="1">RNA polymerase sigma-70 region 4 domain-containing protein</fullName>
    </recommendedName>
</protein>
<accession>D1CE09</accession>
<dbReference type="EMBL" id="CP001825">
    <property type="protein sequence ID" value="ACZ41165.1"/>
    <property type="molecule type" value="Genomic_DNA"/>
</dbReference>
<dbReference type="InterPro" id="IPR013324">
    <property type="entry name" value="RNA_pol_sigma_r3/r4-like"/>
</dbReference>
<name>D1CE09_THET1</name>
<dbReference type="Pfam" id="PF04545">
    <property type="entry name" value="Sigma70_r4"/>
    <property type="match status" value="1"/>
</dbReference>